<evidence type="ECO:0000256" key="2">
    <source>
        <dbReference type="ARBA" id="ARBA00023004"/>
    </source>
</evidence>
<name>A0A941F5I2_9BACT</name>
<dbReference type="EMBL" id="JAGTAR010000028">
    <property type="protein sequence ID" value="MBR8537186.1"/>
    <property type="molecule type" value="Genomic_DNA"/>
</dbReference>
<dbReference type="Gene3D" id="3.30.70.20">
    <property type="match status" value="2"/>
</dbReference>
<evidence type="ECO:0000259" key="4">
    <source>
        <dbReference type="PROSITE" id="PS51379"/>
    </source>
</evidence>
<feature type="domain" description="4Fe-4S ferredoxin-type" evidence="4">
    <location>
        <begin position="186"/>
        <end position="215"/>
    </location>
</feature>
<reference evidence="5" key="1">
    <citation type="journal article" date="2018" name="Int. J. Syst. Evol. Microbiol.">
        <title>Carboxylicivirga sediminis sp. nov., isolated from coastal sediment.</title>
        <authorList>
            <person name="Wang F.Q."/>
            <person name="Ren L.H."/>
            <person name="Zou R.J."/>
            <person name="Sun Y.Z."/>
            <person name="Liu X.J."/>
            <person name="Jiang F."/>
            <person name="Liu L.J."/>
        </authorList>
    </citation>
    <scope>NUCLEOTIDE SEQUENCE</scope>
    <source>
        <strain evidence="5">JR1</strain>
    </source>
</reference>
<dbReference type="InterPro" id="IPR027631">
    <property type="entry name" value="Mono_FeFe_hydrog"/>
</dbReference>
<accession>A0A941F5I2</accession>
<proteinExistence type="predicted"/>
<dbReference type="Proteomes" id="UP000679220">
    <property type="component" value="Unassembled WGS sequence"/>
</dbReference>
<keyword evidence="2" id="KW-0408">Iron</keyword>
<dbReference type="NCBIfam" id="TIGR04105">
    <property type="entry name" value="FeFe_hydrog_B1"/>
    <property type="match status" value="1"/>
</dbReference>
<organism evidence="5 6">
    <name type="scientific">Carboxylicivirga sediminis</name>
    <dbReference type="NCBI Taxonomy" id="2006564"/>
    <lineage>
        <taxon>Bacteria</taxon>
        <taxon>Pseudomonadati</taxon>
        <taxon>Bacteroidota</taxon>
        <taxon>Bacteroidia</taxon>
        <taxon>Marinilabiliales</taxon>
        <taxon>Marinilabiliaceae</taxon>
        <taxon>Carboxylicivirga</taxon>
    </lineage>
</organism>
<reference evidence="5" key="2">
    <citation type="submission" date="2021-04" db="EMBL/GenBank/DDBJ databases">
        <authorList>
            <person name="Zhang T."/>
            <person name="Zhang Y."/>
            <person name="Lu D."/>
            <person name="Zuo D."/>
            <person name="Du Z."/>
        </authorList>
    </citation>
    <scope>NUCLEOTIDE SEQUENCE</scope>
    <source>
        <strain evidence="5">JR1</strain>
    </source>
</reference>
<evidence type="ECO:0000256" key="3">
    <source>
        <dbReference type="ARBA" id="ARBA00023014"/>
    </source>
</evidence>
<dbReference type="Pfam" id="PF00037">
    <property type="entry name" value="Fer4"/>
    <property type="match status" value="2"/>
</dbReference>
<dbReference type="AlphaFoldDB" id="A0A941F5I2"/>
<dbReference type="InterPro" id="IPR050340">
    <property type="entry name" value="Cytosolic_Fe-S_CAF"/>
</dbReference>
<dbReference type="PROSITE" id="PS51379">
    <property type="entry name" value="4FE4S_FER_2"/>
    <property type="match status" value="2"/>
</dbReference>
<dbReference type="PANTHER" id="PTHR11615">
    <property type="entry name" value="NITRATE, FORMATE, IRON DEHYDROGENASE"/>
    <property type="match status" value="1"/>
</dbReference>
<keyword evidence="3" id="KW-0411">Iron-sulfur</keyword>
<dbReference type="GO" id="GO:0046872">
    <property type="term" value="F:metal ion binding"/>
    <property type="evidence" value="ECO:0007669"/>
    <property type="project" value="UniProtKB-KW"/>
</dbReference>
<dbReference type="PROSITE" id="PS00198">
    <property type="entry name" value="4FE4S_FER_1"/>
    <property type="match status" value="1"/>
</dbReference>
<evidence type="ECO:0000313" key="5">
    <source>
        <dbReference type="EMBL" id="MBR8537186.1"/>
    </source>
</evidence>
<evidence type="ECO:0000256" key="1">
    <source>
        <dbReference type="ARBA" id="ARBA00022723"/>
    </source>
</evidence>
<dbReference type="RefSeq" id="WP_212192211.1">
    <property type="nucleotide sequence ID" value="NZ_JAGTAR010000028.1"/>
</dbReference>
<dbReference type="Gene3D" id="3.40.950.10">
    <property type="entry name" value="Fe-only Hydrogenase (Larger Subunit), Chain L, domain 3"/>
    <property type="match status" value="1"/>
</dbReference>
<dbReference type="SUPFAM" id="SSF53920">
    <property type="entry name" value="Fe-only hydrogenase"/>
    <property type="match status" value="1"/>
</dbReference>
<dbReference type="Pfam" id="PF02906">
    <property type="entry name" value="Fe_hyd_lg_C"/>
    <property type="match status" value="1"/>
</dbReference>
<dbReference type="InterPro" id="IPR017900">
    <property type="entry name" value="4Fe4S_Fe_S_CS"/>
</dbReference>
<comment type="caution">
    <text evidence="5">The sequence shown here is derived from an EMBL/GenBank/DDBJ whole genome shotgun (WGS) entry which is preliminary data.</text>
</comment>
<sequence length="486" mass="53356">MTYYNNAVITKRELLVRLIKLLNNDALLDEIDRIPLQMRPRTNSPIRCCVHKDRAVLKYKIMALLGFNIADEEDELTPLREYAEQALKGYTQNGNFLTVVDEACSSCVQVNYTVSNLCQGCEGRPCQVNCPKDAIMVINGKANIDHQKCVNCGICHKACPFHAIAYLPVPCEESCPVKAIRKNADGIEKIDFDKCIHCGKCMTACPFGAISEKSQILNLFYNIKHQKEKTVAMVAPAILSQFKASATQILSSIESIGFDAVIEVAEGANMTTDHETSELLERLEEGAPFMTTSCCPSYVQFSEKHAPELKPFISHTPSPMDYTADIAKERYPDHKAVFIGPCLAKRSEAYQNPNIDYVITTEELGALFAALKIDLETVSPNAGISDNVRPESRGYAASGGVTNAIRSVLSAGLQISTELIDGIDKKSIRLLKALPGKKQHTTAFYEVMACDGGCISGPVNVAPLKVSQNKLKNAIREIEPAEALNE</sequence>
<protein>
    <submittedName>
        <fullName evidence="5">Monomeric [FeFe] hydrogenase</fullName>
    </submittedName>
</protein>
<feature type="domain" description="4Fe-4S ferredoxin-type" evidence="4">
    <location>
        <begin position="140"/>
        <end position="169"/>
    </location>
</feature>
<keyword evidence="6" id="KW-1185">Reference proteome</keyword>
<dbReference type="GO" id="GO:0051536">
    <property type="term" value="F:iron-sulfur cluster binding"/>
    <property type="evidence" value="ECO:0007669"/>
    <property type="project" value="UniProtKB-KW"/>
</dbReference>
<dbReference type="InterPro" id="IPR017896">
    <property type="entry name" value="4Fe4S_Fe-S-bd"/>
</dbReference>
<dbReference type="CDD" id="cd10549">
    <property type="entry name" value="MtMvhB_like"/>
    <property type="match status" value="1"/>
</dbReference>
<keyword evidence="1" id="KW-0479">Metal-binding</keyword>
<gene>
    <name evidence="5" type="ORF">KDU71_16570</name>
</gene>
<dbReference type="InterPro" id="IPR004108">
    <property type="entry name" value="Fe_hydrogenase_lsu_C"/>
</dbReference>
<evidence type="ECO:0000313" key="6">
    <source>
        <dbReference type="Proteomes" id="UP000679220"/>
    </source>
</evidence>
<dbReference type="InterPro" id="IPR009016">
    <property type="entry name" value="Fe_hydrogenase"/>
</dbReference>
<dbReference type="SUPFAM" id="SSF54862">
    <property type="entry name" value="4Fe-4S ferredoxins"/>
    <property type="match status" value="1"/>
</dbReference>